<dbReference type="Pfam" id="PF07238">
    <property type="entry name" value="PilZ"/>
    <property type="match status" value="1"/>
</dbReference>
<evidence type="ECO:0000256" key="1">
    <source>
        <dbReference type="SAM" id="Phobius"/>
    </source>
</evidence>
<dbReference type="GO" id="GO:0035438">
    <property type="term" value="F:cyclic-di-GMP binding"/>
    <property type="evidence" value="ECO:0007669"/>
    <property type="project" value="InterPro"/>
</dbReference>
<dbReference type="InterPro" id="IPR009875">
    <property type="entry name" value="PilZ_domain"/>
</dbReference>
<keyword evidence="1" id="KW-1133">Transmembrane helix</keyword>
<feature type="domain" description="PilZ" evidence="2">
    <location>
        <begin position="16"/>
        <end position="96"/>
    </location>
</feature>
<keyword evidence="1" id="KW-0472">Membrane</keyword>
<proteinExistence type="predicted"/>
<name>A0A9X2VYC3_9SPHN</name>
<keyword evidence="1" id="KW-0812">Transmembrane</keyword>
<protein>
    <submittedName>
        <fullName evidence="3">PilZ domain-containing protein</fullName>
    </submittedName>
</protein>
<reference evidence="3" key="1">
    <citation type="submission" date="2022-09" db="EMBL/GenBank/DDBJ databases">
        <title>The genome sequence of Tsuneonella sp. YG55.</title>
        <authorList>
            <person name="Liu Y."/>
        </authorList>
    </citation>
    <scope>NUCLEOTIDE SEQUENCE</scope>
    <source>
        <strain evidence="3">YG55</strain>
    </source>
</reference>
<dbReference type="RefSeq" id="WP_259960317.1">
    <property type="nucleotide sequence ID" value="NZ_JAOAMV010000001.1"/>
</dbReference>
<sequence>MLPRIAYISEAAEDSERRGASRRTVYLPARNVPPARGPRAILLDLSETGLRLQCRSLPQVGEVILVDLPLTGQVSARVVWLSGDQCGAEFERPVSKGAVSAAVLSSPPNERPTAAAYETEEPKVELVPIRAEWALMMLLPFVLLLLFALAFLPMSGF</sequence>
<evidence type="ECO:0000259" key="2">
    <source>
        <dbReference type="Pfam" id="PF07238"/>
    </source>
</evidence>
<dbReference type="Proteomes" id="UP001142648">
    <property type="component" value="Unassembled WGS sequence"/>
</dbReference>
<feature type="transmembrane region" description="Helical" evidence="1">
    <location>
        <begin position="133"/>
        <end position="152"/>
    </location>
</feature>
<accession>A0A9X2VYC3</accession>
<comment type="caution">
    <text evidence="3">The sequence shown here is derived from an EMBL/GenBank/DDBJ whole genome shotgun (WGS) entry which is preliminary data.</text>
</comment>
<organism evidence="3 4">
    <name type="scientific">Tsuneonella litorea</name>
    <dbReference type="NCBI Taxonomy" id="2976475"/>
    <lineage>
        <taxon>Bacteria</taxon>
        <taxon>Pseudomonadati</taxon>
        <taxon>Pseudomonadota</taxon>
        <taxon>Alphaproteobacteria</taxon>
        <taxon>Sphingomonadales</taxon>
        <taxon>Erythrobacteraceae</taxon>
        <taxon>Tsuneonella</taxon>
    </lineage>
</organism>
<keyword evidence="4" id="KW-1185">Reference proteome</keyword>
<dbReference type="EMBL" id="JAOAMV010000001">
    <property type="protein sequence ID" value="MCT2557540.1"/>
    <property type="molecule type" value="Genomic_DNA"/>
</dbReference>
<evidence type="ECO:0000313" key="3">
    <source>
        <dbReference type="EMBL" id="MCT2557540.1"/>
    </source>
</evidence>
<evidence type="ECO:0000313" key="4">
    <source>
        <dbReference type="Proteomes" id="UP001142648"/>
    </source>
</evidence>
<dbReference type="AlphaFoldDB" id="A0A9X2VYC3"/>
<gene>
    <name evidence="3" type="ORF">N0B51_00950</name>
</gene>
<dbReference type="SUPFAM" id="SSF141371">
    <property type="entry name" value="PilZ domain-like"/>
    <property type="match status" value="1"/>
</dbReference>